<evidence type="ECO:0000256" key="1">
    <source>
        <dbReference type="SAM" id="MobiDB-lite"/>
    </source>
</evidence>
<dbReference type="RefSeq" id="XP_044543617.1">
    <property type="nucleotide sequence ID" value="XM_044686303.1"/>
</dbReference>
<dbReference type="AlphaFoldDB" id="A0AA88GGF8"/>
<protein>
    <recommendedName>
        <fullName evidence="3">BPP domain-containing protein</fullName>
    </recommendedName>
</protein>
<dbReference type="PROSITE" id="PS51662">
    <property type="entry name" value="BP_PHYTASE"/>
    <property type="match status" value="1"/>
</dbReference>
<dbReference type="EMBL" id="PYSW02000045">
    <property type="protein sequence ID" value="KAG2374443.1"/>
    <property type="molecule type" value="Genomic_DNA"/>
</dbReference>
<evidence type="ECO:0000313" key="5">
    <source>
        <dbReference type="Proteomes" id="UP000816034"/>
    </source>
</evidence>
<dbReference type="GeneID" id="68103181"/>
<name>A0AA88GGF8_NAELO</name>
<proteinExistence type="predicted"/>
<feature type="domain" description="BPP" evidence="3">
    <location>
        <begin position="91"/>
        <end position="453"/>
    </location>
</feature>
<sequence>MKEEHAQDNNSSTEETSNSDEKRSLEQKTSSDTSTSSSGNDTTKTDSKRAISNGTDQQEQSDLVNRILSLLIMVSVVVVAFWLRSQNKKDVVEKKLSMVVVPELFVTGSEGSQRRDNIDSLVVLNHQWLITTAKATNSLFVFDAKTGEYLFTKHLKTGDYEANRPNGITLHKIFNKDYLFVTERDGKRVCIVDIENDFKILYSFGSEILQRPYALDIVKTEKSLGPNTEHYHVFVTDNYMLQDERGKHKIVPPQHLLDKRVQLFEVAVTKKEATQITFEASYSKKIGSITEDVGPSSGTLNIVETIVIDEAYNRLLIADEHELNVKIYNFKSHDFSGETLGMTSTPAPSDKTKCPKSFFFEGEPEGFVIFSCQTSHPARNVKTGFYIFTDQLDKRTKFHIVRRDNLCYVASFMGNVVSKTDGVTIDETLGIFYAVHNDSVIGTFKLDDIVQNVIKKNLDSSAFKKICPL</sequence>
<dbReference type="SUPFAM" id="SSF75011">
    <property type="entry name" value="3-carboxy-cis,cis-mucoante lactonizing enzyme"/>
    <property type="match status" value="1"/>
</dbReference>
<evidence type="ECO:0000313" key="4">
    <source>
        <dbReference type="EMBL" id="KAG2374443.1"/>
    </source>
</evidence>
<keyword evidence="2" id="KW-0472">Membrane</keyword>
<dbReference type="Proteomes" id="UP000816034">
    <property type="component" value="Unassembled WGS sequence"/>
</dbReference>
<dbReference type="InterPro" id="IPR003431">
    <property type="entry name" value="B-propeller_Phytase"/>
</dbReference>
<reference evidence="4 5" key="1">
    <citation type="journal article" date="2018" name="BMC Genomics">
        <title>The genome of Naegleria lovaniensis, the basis for a comparative approach to unravel pathogenicity factors of the human pathogenic amoeba N. fowleri.</title>
        <authorList>
            <person name="Liechti N."/>
            <person name="Schurch N."/>
            <person name="Bruggmann R."/>
            <person name="Wittwer M."/>
        </authorList>
    </citation>
    <scope>NUCLEOTIDE SEQUENCE [LARGE SCALE GENOMIC DNA]</scope>
    <source>
        <strain evidence="4 5">ATCC 30569</strain>
    </source>
</reference>
<feature type="transmembrane region" description="Helical" evidence="2">
    <location>
        <begin position="63"/>
        <end position="83"/>
    </location>
</feature>
<accession>A0AA88GGF8</accession>
<evidence type="ECO:0000256" key="2">
    <source>
        <dbReference type="SAM" id="Phobius"/>
    </source>
</evidence>
<organism evidence="4 5">
    <name type="scientific">Naegleria lovaniensis</name>
    <name type="common">Amoeba</name>
    <dbReference type="NCBI Taxonomy" id="51637"/>
    <lineage>
        <taxon>Eukaryota</taxon>
        <taxon>Discoba</taxon>
        <taxon>Heterolobosea</taxon>
        <taxon>Tetramitia</taxon>
        <taxon>Eutetramitia</taxon>
        <taxon>Vahlkampfiidae</taxon>
        <taxon>Naegleria</taxon>
    </lineage>
</organism>
<gene>
    <name evidence="4" type="ORF">C9374_010727</name>
</gene>
<dbReference type="InterPro" id="IPR011042">
    <property type="entry name" value="6-blade_b-propeller_TolB-like"/>
</dbReference>
<evidence type="ECO:0000259" key="3">
    <source>
        <dbReference type="PROSITE" id="PS51662"/>
    </source>
</evidence>
<feature type="compositionally biased region" description="Low complexity" evidence="1">
    <location>
        <begin position="28"/>
        <end position="42"/>
    </location>
</feature>
<dbReference type="Gene3D" id="2.120.10.30">
    <property type="entry name" value="TolB, C-terminal domain"/>
    <property type="match status" value="1"/>
</dbReference>
<comment type="caution">
    <text evidence="4">The sequence shown here is derived from an EMBL/GenBank/DDBJ whole genome shotgun (WGS) entry which is preliminary data.</text>
</comment>
<keyword evidence="2" id="KW-1133">Transmembrane helix</keyword>
<feature type="region of interest" description="Disordered" evidence="1">
    <location>
        <begin position="1"/>
        <end position="58"/>
    </location>
</feature>
<keyword evidence="5" id="KW-1185">Reference proteome</keyword>
<dbReference type="GO" id="GO:0016158">
    <property type="term" value="F:inositol hexakisphosphate 3-phosphatase activity"/>
    <property type="evidence" value="ECO:0007669"/>
    <property type="project" value="InterPro"/>
</dbReference>
<keyword evidence="2" id="KW-0812">Transmembrane</keyword>